<dbReference type="Pfam" id="PF20171">
    <property type="entry name" value="OpcA_G6PD_C"/>
    <property type="match status" value="1"/>
</dbReference>
<reference evidence="3 4" key="1">
    <citation type="submission" date="2019-06" db="EMBL/GenBank/DDBJ databases">
        <title>Sequencing the genomes of 1000 actinobacteria strains.</title>
        <authorList>
            <person name="Klenk H.-P."/>
        </authorList>
    </citation>
    <scope>NUCLEOTIDE SEQUENCE [LARGE SCALE GENOMIC DNA]</scope>
    <source>
        <strain evidence="3 4">DSM 10596</strain>
    </source>
</reference>
<evidence type="ECO:0000259" key="2">
    <source>
        <dbReference type="Pfam" id="PF20171"/>
    </source>
</evidence>
<evidence type="ECO:0000259" key="1">
    <source>
        <dbReference type="Pfam" id="PF10128"/>
    </source>
</evidence>
<keyword evidence="4" id="KW-1185">Reference proteome</keyword>
<evidence type="ECO:0000313" key="3">
    <source>
        <dbReference type="EMBL" id="TQK75717.1"/>
    </source>
</evidence>
<dbReference type="RefSeq" id="WP_142111082.1">
    <property type="nucleotide sequence ID" value="NZ_BAAATB010000003.1"/>
</dbReference>
<dbReference type="InterPro" id="IPR004555">
    <property type="entry name" value="G6PDH_assembly_OpcA"/>
</dbReference>
<protein>
    <submittedName>
        <fullName evidence="3">Glucose-6-phosphate dehydrogenase assembly protein OpcA</fullName>
    </submittedName>
</protein>
<gene>
    <name evidence="3" type="ORF">FB389_0351</name>
</gene>
<dbReference type="InterPro" id="IPR046802">
    <property type="entry name" value="OpcA_G6PD_C"/>
</dbReference>
<dbReference type="PANTHER" id="PTHR38658:SF1">
    <property type="entry name" value="OXPP CYCLE PROTEIN OPCA-RELATED"/>
    <property type="match status" value="1"/>
</dbReference>
<comment type="caution">
    <text evidence="3">The sequence shown here is derived from an EMBL/GenBank/DDBJ whole genome shotgun (WGS) entry which is preliminary data.</text>
</comment>
<dbReference type="AlphaFoldDB" id="A0A542SN90"/>
<dbReference type="Proteomes" id="UP000316181">
    <property type="component" value="Unassembled WGS sequence"/>
</dbReference>
<dbReference type="OrthoDB" id="128564at2"/>
<dbReference type="Pfam" id="PF10128">
    <property type="entry name" value="OpcA_G6PD_assem"/>
    <property type="match status" value="1"/>
</dbReference>
<accession>A0A542SN90</accession>
<organism evidence="3 4">
    <name type="scientific">Rarobacter incanus</name>
    <dbReference type="NCBI Taxonomy" id="153494"/>
    <lineage>
        <taxon>Bacteria</taxon>
        <taxon>Bacillati</taxon>
        <taxon>Actinomycetota</taxon>
        <taxon>Actinomycetes</taxon>
        <taxon>Micrococcales</taxon>
        <taxon>Rarobacteraceae</taxon>
        <taxon>Rarobacter</taxon>
    </lineage>
</organism>
<feature type="domain" description="Glucose-6-phosphate dehydrogenase assembly protein OpcA C-terminal" evidence="2">
    <location>
        <begin position="166"/>
        <end position="296"/>
    </location>
</feature>
<sequence>MIVELAGTTAQVVAKRLVKLRDEGGAVALGRVLTLIVVAAADDVEIAVEAANAASREHPCRVIVVSPGDTESAPRLDAQIRVGGDAGASEVIILQAAGALIGHIDTLVIPLLLPDTPIVAWWPRELPASAAENAIADLAHAIITDSVNSADPRAVLESLRQAHRPQQTDLAWTRATVWRGLLAAALDQAPFEPVHGAVVEGDADHPSLDLIAAWLAQYLRAPVSIRRVDDAQAVTKVVLTRASGDIVISRPEGAVATLCQPDQPEHRISLPVRTLRECLAEELRRLDPDEVYGEVLTKGLARLDGWDKVPSVGK</sequence>
<proteinExistence type="predicted"/>
<dbReference type="InterPro" id="IPR046801">
    <property type="entry name" value="OpcA_G6PD_N"/>
</dbReference>
<dbReference type="EMBL" id="VFNV01000001">
    <property type="protein sequence ID" value="TQK75717.1"/>
    <property type="molecule type" value="Genomic_DNA"/>
</dbReference>
<name>A0A542SN90_9MICO</name>
<evidence type="ECO:0000313" key="4">
    <source>
        <dbReference type="Proteomes" id="UP000316181"/>
    </source>
</evidence>
<feature type="domain" description="Glucose-6-phosphate dehydrogenase assembly protein OpcA N-terminal" evidence="1">
    <location>
        <begin position="51"/>
        <end position="161"/>
    </location>
</feature>
<dbReference type="PANTHER" id="PTHR38658">
    <property type="entry name" value="OXPP CYCLE PROTEIN OPCA-RELATED"/>
    <property type="match status" value="1"/>
</dbReference>